<accession>A0ABQ3MD28</accession>
<dbReference type="PANTHER" id="PTHR32282:SF33">
    <property type="entry name" value="PEPTIDOGLYCAN GLYCOSYLTRANSFERASE"/>
    <property type="match status" value="1"/>
</dbReference>
<evidence type="ECO:0000256" key="5">
    <source>
        <dbReference type="ARBA" id="ARBA00022801"/>
    </source>
</evidence>
<dbReference type="Pfam" id="PF00905">
    <property type="entry name" value="Transpeptidase"/>
    <property type="match status" value="1"/>
</dbReference>
<feature type="compositionally biased region" description="Pro residues" evidence="9">
    <location>
        <begin position="817"/>
        <end position="838"/>
    </location>
</feature>
<comment type="catalytic activity">
    <reaction evidence="7">
        <text>Preferential cleavage: (Ac)2-L-Lys-D-Ala-|-D-Ala. Also transpeptidation of peptidyl-alanyl moieties that are N-acyl substituents of D-alanine.</text>
        <dbReference type="EC" id="3.4.16.4"/>
    </reaction>
</comment>
<dbReference type="RefSeq" id="WP_229904767.1">
    <property type="nucleotide sequence ID" value="NZ_BNAR01000004.1"/>
</dbReference>
<dbReference type="EMBL" id="BNAR01000004">
    <property type="protein sequence ID" value="GHH40326.1"/>
    <property type="molecule type" value="Genomic_DNA"/>
</dbReference>
<evidence type="ECO:0000259" key="10">
    <source>
        <dbReference type="PROSITE" id="PS51178"/>
    </source>
</evidence>
<dbReference type="SUPFAM" id="SSF56601">
    <property type="entry name" value="beta-lactamase/transpeptidase-like"/>
    <property type="match status" value="1"/>
</dbReference>
<dbReference type="InterPro" id="IPR023346">
    <property type="entry name" value="Lysozyme-like_dom_sf"/>
</dbReference>
<evidence type="ECO:0000256" key="8">
    <source>
        <dbReference type="ARBA" id="ARBA00049902"/>
    </source>
</evidence>
<keyword evidence="1" id="KW-0121">Carboxypeptidase</keyword>
<sequence>MDHKRIGPCVGKLAGLSLLAGTLLAGLLLPVTATMGALSNELSDQVKSTLAQMLNSDPPLMTTVADKDGAPIAYLYDQYRVRTPPDKISQNMKDALLAIEDRRFYDHHGVDWLATLRAAARNNSSGSVQQGASTLTQQYVKNYLVHALARTDKNAQREAQEQSITRKLREARIAVGVETALSKDEILRRYLDLVPFGSTIFGVTAASQAYFDTTPDELTVPQAATLAGMVNSPTALDPEARPDKALERRNLVIDAMVTEAKLSKEDADKHKAAPLGLQEPVRPLQTGCVGAGPSYGFFCSFLVEYLTESGFNLEELKIGGYRIETTLDPKITDHAKQSVEAQAPKNTPGVANTMAVVRPGKDAHEVVALVANRDYGLDKEQFQTQFDLPSGVENKFGTGSVYKVFTAAAALEKGIGIDTVVDSPNTYASKVFKGGAASCPATGEPNTYWYCLSNHNDRYPPKMPLKQALATSPNTAFVILEEKTGLEAVVDMASRLGMRETMATNIAGVKPDPKGSKDLRVSQAEFYASNGNASFTLGPAPSSTLELANVAATIMSGGTWCKPTPVRRVVDRHGKPVELKKPPCEQAVAEPLANALANGLSEDSKGQGTAAISAQKAGWKRPMMGKTGTTEEYKSAAYLGATPDYAGAVQVFNDSTSPKGICVGAGAPRLCPEGNIYGGTVPAATWFDTMMKVHADLPEKPLPQVEERFLKGDAQLKVPDVVGSELGKAKALLRDAGYEVTTVSVASSEPAGAVVDQSPRGVAVRGTPVTLSVSSGPPAAAPPAPPQQTAPPSAEAATPPVEVPPSPAPEPSTQAPEPSPPAPTRSTPAPEPSSPAPGPTTQAPEPSSPAPGPTTQAPEPSSPAPGPSSPAPEPPSPVPGPSSPAPEPSPPPSTRRGADLL</sequence>
<keyword evidence="6" id="KW-0511">Multifunctional enzyme</keyword>
<evidence type="ECO:0000256" key="2">
    <source>
        <dbReference type="ARBA" id="ARBA00022670"/>
    </source>
</evidence>
<keyword evidence="5" id="KW-0378">Hydrolase</keyword>
<dbReference type="Pfam" id="PF00912">
    <property type="entry name" value="Transgly"/>
    <property type="match status" value="1"/>
</dbReference>
<feature type="domain" description="PASTA" evidence="10">
    <location>
        <begin position="712"/>
        <end position="775"/>
    </location>
</feature>
<dbReference type="CDD" id="cd06577">
    <property type="entry name" value="PASTA_pknB"/>
    <property type="match status" value="1"/>
</dbReference>
<dbReference type="InterPro" id="IPR001460">
    <property type="entry name" value="PCN-bd_Tpept"/>
</dbReference>
<reference evidence="12" key="1">
    <citation type="journal article" date="2019" name="Int. J. Syst. Evol. Microbiol.">
        <title>The Global Catalogue of Microorganisms (GCM) 10K type strain sequencing project: providing services to taxonomists for standard genome sequencing and annotation.</title>
        <authorList>
            <consortium name="The Broad Institute Genomics Platform"/>
            <consortium name="The Broad Institute Genome Sequencing Center for Infectious Disease"/>
            <person name="Wu L."/>
            <person name="Ma J."/>
        </authorList>
    </citation>
    <scope>NUCLEOTIDE SEQUENCE [LARGE SCALE GENOMIC DNA]</scope>
    <source>
        <strain evidence="12">CGMCC 4.7367</strain>
    </source>
</reference>
<keyword evidence="12" id="KW-1185">Reference proteome</keyword>
<feature type="compositionally biased region" description="Pro residues" evidence="9">
    <location>
        <begin position="779"/>
        <end position="789"/>
    </location>
</feature>
<dbReference type="SUPFAM" id="SSF53955">
    <property type="entry name" value="Lysozyme-like"/>
    <property type="match status" value="1"/>
</dbReference>
<evidence type="ECO:0000256" key="6">
    <source>
        <dbReference type="ARBA" id="ARBA00023268"/>
    </source>
</evidence>
<protein>
    <submittedName>
        <fullName evidence="11">Penicillin-binding protein</fullName>
    </submittedName>
</protein>
<dbReference type="InterPro" id="IPR012338">
    <property type="entry name" value="Beta-lactam/transpept-like"/>
</dbReference>
<feature type="compositionally biased region" description="Pro residues" evidence="9">
    <location>
        <begin position="860"/>
        <end position="893"/>
    </location>
</feature>
<feature type="compositionally biased region" description="Low complexity" evidence="9">
    <location>
        <begin position="790"/>
        <end position="800"/>
    </location>
</feature>
<keyword evidence="4" id="KW-0808">Transferase</keyword>
<dbReference type="SMART" id="SM00740">
    <property type="entry name" value="PASTA"/>
    <property type="match status" value="1"/>
</dbReference>
<keyword evidence="3" id="KW-0328">Glycosyltransferase</keyword>
<dbReference type="InterPro" id="IPR036950">
    <property type="entry name" value="PBP_transglycosylase"/>
</dbReference>
<name>A0ABQ3MD28_9PSEU</name>
<proteinExistence type="predicted"/>
<feature type="compositionally biased region" description="Pro residues" evidence="9">
    <location>
        <begin position="801"/>
        <end position="810"/>
    </location>
</feature>
<dbReference type="PRINTS" id="PR01217">
    <property type="entry name" value="PRICHEXTENSN"/>
</dbReference>
<comment type="catalytic activity">
    <reaction evidence="8">
        <text>[GlcNAc-(1-&gt;4)-Mur2Ac(oyl-L-Ala-gamma-D-Glu-L-Lys-D-Ala-D-Ala)](n)-di-trans,octa-cis-undecaprenyl diphosphate + beta-D-GlcNAc-(1-&gt;4)-Mur2Ac(oyl-L-Ala-gamma-D-Glu-L-Lys-D-Ala-D-Ala)-di-trans,octa-cis-undecaprenyl diphosphate = [GlcNAc-(1-&gt;4)-Mur2Ac(oyl-L-Ala-gamma-D-Glu-L-Lys-D-Ala-D-Ala)](n+1)-di-trans,octa-cis-undecaprenyl diphosphate + di-trans,octa-cis-undecaprenyl diphosphate + H(+)</text>
        <dbReference type="Rhea" id="RHEA:23708"/>
        <dbReference type="Rhea" id="RHEA-COMP:9602"/>
        <dbReference type="Rhea" id="RHEA-COMP:9603"/>
        <dbReference type="ChEBI" id="CHEBI:15378"/>
        <dbReference type="ChEBI" id="CHEBI:58405"/>
        <dbReference type="ChEBI" id="CHEBI:60033"/>
        <dbReference type="ChEBI" id="CHEBI:78435"/>
        <dbReference type="EC" id="2.4.99.28"/>
    </reaction>
</comment>
<feature type="region of interest" description="Disordered" evidence="9">
    <location>
        <begin position="768"/>
        <end position="901"/>
    </location>
</feature>
<dbReference type="Gene3D" id="1.10.3810.10">
    <property type="entry name" value="Biosynthetic peptidoglycan transglycosylase-like"/>
    <property type="match status" value="1"/>
</dbReference>
<dbReference type="Gene3D" id="3.30.10.20">
    <property type="match status" value="1"/>
</dbReference>
<keyword evidence="2" id="KW-0645">Protease</keyword>
<evidence type="ECO:0000256" key="7">
    <source>
        <dbReference type="ARBA" id="ARBA00034000"/>
    </source>
</evidence>
<dbReference type="PANTHER" id="PTHR32282">
    <property type="entry name" value="BINDING PROTEIN TRANSPEPTIDASE, PUTATIVE-RELATED"/>
    <property type="match status" value="1"/>
</dbReference>
<gene>
    <name evidence="11" type="ORF">GCM10017774_33530</name>
</gene>
<evidence type="ECO:0000256" key="1">
    <source>
        <dbReference type="ARBA" id="ARBA00022645"/>
    </source>
</evidence>
<dbReference type="PROSITE" id="PS51178">
    <property type="entry name" value="PASTA"/>
    <property type="match status" value="1"/>
</dbReference>
<dbReference type="InterPro" id="IPR005543">
    <property type="entry name" value="PASTA_dom"/>
</dbReference>
<dbReference type="InterPro" id="IPR001264">
    <property type="entry name" value="Glyco_trans_51"/>
</dbReference>
<organism evidence="11 12">
    <name type="scientific">Lentzea cavernae</name>
    <dbReference type="NCBI Taxonomy" id="2020703"/>
    <lineage>
        <taxon>Bacteria</taxon>
        <taxon>Bacillati</taxon>
        <taxon>Actinomycetota</taxon>
        <taxon>Actinomycetes</taxon>
        <taxon>Pseudonocardiales</taxon>
        <taxon>Pseudonocardiaceae</taxon>
        <taxon>Lentzea</taxon>
    </lineage>
</organism>
<evidence type="ECO:0000256" key="9">
    <source>
        <dbReference type="SAM" id="MobiDB-lite"/>
    </source>
</evidence>
<dbReference type="InterPro" id="IPR050396">
    <property type="entry name" value="Glycosyltr_51/Transpeptidase"/>
</dbReference>
<evidence type="ECO:0000256" key="4">
    <source>
        <dbReference type="ARBA" id="ARBA00022679"/>
    </source>
</evidence>
<evidence type="ECO:0000313" key="12">
    <source>
        <dbReference type="Proteomes" id="UP000605568"/>
    </source>
</evidence>
<comment type="caution">
    <text evidence="11">The sequence shown here is derived from an EMBL/GenBank/DDBJ whole genome shotgun (WGS) entry which is preliminary data.</text>
</comment>
<dbReference type="Pfam" id="PF03793">
    <property type="entry name" value="PASTA"/>
    <property type="match status" value="1"/>
</dbReference>
<evidence type="ECO:0000256" key="3">
    <source>
        <dbReference type="ARBA" id="ARBA00022676"/>
    </source>
</evidence>
<dbReference type="Gene3D" id="3.40.710.10">
    <property type="entry name" value="DD-peptidase/beta-lactamase superfamily"/>
    <property type="match status" value="1"/>
</dbReference>
<evidence type="ECO:0000313" key="11">
    <source>
        <dbReference type="EMBL" id="GHH40326.1"/>
    </source>
</evidence>
<dbReference type="Proteomes" id="UP000605568">
    <property type="component" value="Unassembled WGS sequence"/>
</dbReference>